<organism evidence="1 2">
    <name type="scientific">Tieghemiomyces parasiticus</name>
    <dbReference type="NCBI Taxonomy" id="78921"/>
    <lineage>
        <taxon>Eukaryota</taxon>
        <taxon>Fungi</taxon>
        <taxon>Fungi incertae sedis</taxon>
        <taxon>Zoopagomycota</taxon>
        <taxon>Kickxellomycotina</taxon>
        <taxon>Dimargaritomycetes</taxon>
        <taxon>Dimargaritales</taxon>
        <taxon>Dimargaritaceae</taxon>
        <taxon>Tieghemiomyces</taxon>
    </lineage>
</organism>
<dbReference type="PANTHER" id="PTHR20978:SF0">
    <property type="entry name" value="SPLICING FACTOR 3B SUBUNIT 5"/>
    <property type="match status" value="1"/>
</dbReference>
<reference evidence="1" key="1">
    <citation type="submission" date="2022-07" db="EMBL/GenBank/DDBJ databases">
        <title>Phylogenomic reconstructions and comparative analyses of Kickxellomycotina fungi.</title>
        <authorList>
            <person name="Reynolds N.K."/>
            <person name="Stajich J.E."/>
            <person name="Barry K."/>
            <person name="Grigoriev I.V."/>
            <person name="Crous P."/>
            <person name="Smith M.E."/>
        </authorList>
    </citation>
    <scope>NUCLEOTIDE SEQUENCE</scope>
    <source>
        <strain evidence="1">RSA 861</strain>
    </source>
</reference>
<keyword evidence="2" id="KW-1185">Reference proteome</keyword>
<dbReference type="InterPro" id="IPR025207">
    <property type="entry name" value="Sim4_Fta4"/>
</dbReference>
<proteinExistence type="predicted"/>
<evidence type="ECO:0008006" key="3">
    <source>
        <dbReference type="Google" id="ProtNLM"/>
    </source>
</evidence>
<evidence type="ECO:0000313" key="1">
    <source>
        <dbReference type="EMBL" id="KAJ1908061.1"/>
    </source>
</evidence>
<dbReference type="GO" id="GO:0005686">
    <property type="term" value="C:U2 snRNP"/>
    <property type="evidence" value="ECO:0007669"/>
    <property type="project" value="TreeGrafter"/>
</dbReference>
<dbReference type="EMBL" id="JANBPT010001415">
    <property type="protein sequence ID" value="KAJ1908061.1"/>
    <property type="molecule type" value="Genomic_DNA"/>
</dbReference>
<protein>
    <recommendedName>
        <fullName evidence="3">Kinetochore protein</fullName>
    </recommendedName>
</protein>
<evidence type="ECO:0000313" key="2">
    <source>
        <dbReference type="Proteomes" id="UP001150569"/>
    </source>
</evidence>
<dbReference type="InterPro" id="IPR009846">
    <property type="entry name" value="SF3b5/RDS3-10"/>
</dbReference>
<comment type="caution">
    <text evidence="1">The sequence shown here is derived from an EMBL/GenBank/DDBJ whole genome shotgun (WGS) entry which is preliminary data.</text>
</comment>
<dbReference type="Proteomes" id="UP001150569">
    <property type="component" value="Unassembled WGS sequence"/>
</dbReference>
<dbReference type="GO" id="GO:0071011">
    <property type="term" value="C:precatalytic spliceosome"/>
    <property type="evidence" value="ECO:0007669"/>
    <property type="project" value="TreeGrafter"/>
</dbReference>
<dbReference type="AlphaFoldDB" id="A0A9W8DL88"/>
<dbReference type="PANTHER" id="PTHR20978">
    <property type="entry name" value="SPLICING FACTOR 3B SUBUNIT 5"/>
    <property type="match status" value="1"/>
</dbReference>
<gene>
    <name evidence="1" type="ORF">IWQ60_011750</name>
</gene>
<dbReference type="OrthoDB" id="5556414at2759"/>
<name>A0A9W8DL88_9FUNG</name>
<dbReference type="GO" id="GO:0031511">
    <property type="term" value="C:Mis6-Sim4 complex"/>
    <property type="evidence" value="ECO:0007669"/>
    <property type="project" value="InterPro"/>
</dbReference>
<accession>A0A9W8DL88</accession>
<dbReference type="Pfam" id="PF13093">
    <property type="entry name" value="FTA4"/>
    <property type="match status" value="1"/>
</dbReference>
<dbReference type="GO" id="GO:0000398">
    <property type="term" value="P:mRNA splicing, via spliceosome"/>
    <property type="evidence" value="ECO:0007669"/>
    <property type="project" value="TreeGrafter"/>
</dbReference>
<dbReference type="Pfam" id="PF07189">
    <property type="entry name" value="SF3b10"/>
    <property type="match status" value="1"/>
</dbReference>
<sequence length="317" mass="35936">MNNAAAQDFQLARARFIGTGDAETTRYHWLVNQHRDTYASVVGHPNLLSLVAVTENESRARCRFNMLQLTLVSPNLPGIRPRLIFTYLDHRSFGPIRLPFVAMESNPQGVTRIGDFIDQQAPFLDQPFEIPTEFQEKEDAIPDLVLQGLTQRINVELRKRCLASINQQTRNQLLWQLKCREINDQAMVPVVPVTLPPAGDLGDKRAVQRYAQLRSRLARLQKSLRYMKDKHRHYEKLQALAATLDVPVMREHVKLQGGSYQAELGALQTTIGELSRILTRRSGDIVKILQSVDPADEETDIPDANQALLAMLQTDPQ</sequence>